<keyword evidence="3" id="KW-0808">Transferase</keyword>
<feature type="domain" description="MmeI-like DNA-methyltransferase" evidence="7">
    <location>
        <begin position="343"/>
        <end position="538"/>
    </location>
</feature>
<dbReference type="GO" id="GO:0009007">
    <property type="term" value="F:site-specific DNA-methyltransferase (adenine-specific) activity"/>
    <property type="evidence" value="ECO:0007669"/>
    <property type="project" value="UniProtKB-EC"/>
</dbReference>
<evidence type="ECO:0000313" key="9">
    <source>
        <dbReference type="Proteomes" id="UP000234632"/>
    </source>
</evidence>
<evidence type="ECO:0000259" key="5">
    <source>
        <dbReference type="Pfam" id="PF20464"/>
    </source>
</evidence>
<protein>
    <recommendedName>
        <fullName evidence="1">site-specific DNA-methyltransferase (adenine-specific)</fullName>
        <ecNumber evidence="1">2.1.1.72</ecNumber>
    </recommendedName>
</protein>
<dbReference type="InterPro" id="IPR046819">
    <property type="entry name" value="MmeI_hel"/>
</dbReference>
<evidence type="ECO:0000259" key="7">
    <source>
        <dbReference type="Pfam" id="PF20473"/>
    </source>
</evidence>
<evidence type="ECO:0000256" key="1">
    <source>
        <dbReference type="ARBA" id="ARBA00011900"/>
    </source>
</evidence>
<dbReference type="EC" id="2.1.1.72" evidence="1"/>
<reference evidence="8 9" key="1">
    <citation type="submission" date="2015-12" db="EMBL/GenBank/DDBJ databases">
        <authorList>
            <person name="Shamseldin A."/>
            <person name="Moawad H."/>
            <person name="Abd El-Rahim W.M."/>
            <person name="Sadowsky M.J."/>
        </authorList>
    </citation>
    <scope>NUCLEOTIDE SEQUENCE [LARGE SCALE GENOMIC DNA]</scope>
    <source>
        <strain evidence="8 9">S43</strain>
    </source>
</reference>
<feature type="domain" description="MmeI-like N-terminal" evidence="5">
    <location>
        <begin position="12"/>
        <end position="184"/>
    </location>
</feature>
<dbReference type="RefSeq" id="WP_101853416.1">
    <property type="nucleotide sequence ID" value="NZ_LOMZ01000004.1"/>
</dbReference>
<gene>
    <name evidence="8" type="ORF">AUQ48_17045</name>
</gene>
<dbReference type="PANTHER" id="PTHR33841">
    <property type="entry name" value="DNA METHYLTRANSFERASE YEEA-RELATED"/>
    <property type="match status" value="1"/>
</dbReference>
<dbReference type="InterPro" id="IPR046817">
    <property type="entry name" value="MmeI_N"/>
</dbReference>
<evidence type="ECO:0000313" key="8">
    <source>
        <dbReference type="EMBL" id="PLC10757.1"/>
    </source>
</evidence>
<dbReference type="Gene3D" id="3.40.50.150">
    <property type="entry name" value="Vaccinia Virus protein VP39"/>
    <property type="match status" value="1"/>
</dbReference>
<dbReference type="GO" id="GO:0032259">
    <property type="term" value="P:methylation"/>
    <property type="evidence" value="ECO:0007669"/>
    <property type="project" value="UniProtKB-KW"/>
</dbReference>
<sequence>MTTIAPPQLDLAQALQEFVDYRQKHLKGDEKSEAQMFCDRLFRAFGHEGVAEAGATLEYRIKKANNRGATFADLMWKPRCLIEMKKAGEDPSKHFRQALDYWTRAVPDRPRYVVLCNFDEFHIYDFERQVDEPVDVIPLTDLPRRHEAMAFLLPTEQKPVFENDLEAVSREAAGQMGKLFRQLHGRGIDRVEAQRFVLQCVVAMFSEDVGLLPHAIFRRQLEDASSPDEAYDYILGLFRQMNTPGIPKAGRYKDVQYFNGGLFAHTPDFVLLDEELEVLRAAARTIWSEVRPEIFGTLFEGSMDKGERHAHGAHFTNQVDIMRIVQPTIVDPWRKRIDEASTIAEIHQVLQDMSVFKVLDPACGSGNFLYVAYREMRRLEAAAIEKLNERRRTKNVEQQGQFHYVATSNFMGMDVNSFAVEVAKVTMMIATKLATDELHDLYEVLPLESMDDAIRCADALFTPWPEADVIIGNPPYIGRRKIVAELGAAYSSMLPRVHPAVSGVSDFVCYWFPLAHDRLKAGGRAGFVATNTIRQNESRVSSLDYVVDHGGNDL</sequence>
<dbReference type="Pfam" id="PF20473">
    <property type="entry name" value="MmeI_Mtase"/>
    <property type="match status" value="1"/>
</dbReference>
<keyword evidence="2" id="KW-0489">Methyltransferase</keyword>
<evidence type="ECO:0000259" key="6">
    <source>
        <dbReference type="Pfam" id="PF20465"/>
    </source>
</evidence>
<dbReference type="PANTHER" id="PTHR33841:SF1">
    <property type="entry name" value="DNA METHYLTRANSFERASE A"/>
    <property type="match status" value="1"/>
</dbReference>
<comment type="catalytic activity">
    <reaction evidence="4">
        <text>a 2'-deoxyadenosine in DNA + S-adenosyl-L-methionine = an N(6)-methyl-2'-deoxyadenosine in DNA + S-adenosyl-L-homocysteine + H(+)</text>
        <dbReference type="Rhea" id="RHEA:15197"/>
        <dbReference type="Rhea" id="RHEA-COMP:12418"/>
        <dbReference type="Rhea" id="RHEA-COMP:12419"/>
        <dbReference type="ChEBI" id="CHEBI:15378"/>
        <dbReference type="ChEBI" id="CHEBI:57856"/>
        <dbReference type="ChEBI" id="CHEBI:59789"/>
        <dbReference type="ChEBI" id="CHEBI:90615"/>
        <dbReference type="ChEBI" id="CHEBI:90616"/>
        <dbReference type="EC" id="2.1.1.72"/>
    </reaction>
</comment>
<dbReference type="InterPro" id="IPR050953">
    <property type="entry name" value="N4_N6_ade-DNA_methylase"/>
</dbReference>
<comment type="caution">
    <text evidence="8">The sequence shown here is derived from an EMBL/GenBank/DDBJ whole genome shotgun (WGS) entry which is preliminary data.</text>
</comment>
<dbReference type="InterPro" id="IPR002052">
    <property type="entry name" value="DNA_methylase_N6_adenine_CS"/>
</dbReference>
<dbReference type="Pfam" id="PF20464">
    <property type="entry name" value="MmeI_N"/>
    <property type="match status" value="1"/>
</dbReference>
<dbReference type="PROSITE" id="PS00092">
    <property type="entry name" value="N6_MTASE"/>
    <property type="match status" value="1"/>
</dbReference>
<dbReference type="SUPFAM" id="SSF53335">
    <property type="entry name" value="S-adenosyl-L-methionine-dependent methyltransferases"/>
    <property type="match status" value="1"/>
</dbReference>
<dbReference type="Proteomes" id="UP000234632">
    <property type="component" value="Unassembled WGS sequence"/>
</dbReference>
<accession>A0A2N4SXQ6</accession>
<dbReference type="GO" id="GO:0003676">
    <property type="term" value="F:nucleic acid binding"/>
    <property type="evidence" value="ECO:0007669"/>
    <property type="project" value="InterPro"/>
</dbReference>
<dbReference type="InterPro" id="IPR029063">
    <property type="entry name" value="SAM-dependent_MTases_sf"/>
</dbReference>
<evidence type="ECO:0000256" key="4">
    <source>
        <dbReference type="ARBA" id="ARBA00047942"/>
    </source>
</evidence>
<feature type="domain" description="MmeI-like helicase spacer" evidence="6">
    <location>
        <begin position="193"/>
        <end position="263"/>
    </location>
</feature>
<evidence type="ECO:0000256" key="2">
    <source>
        <dbReference type="ARBA" id="ARBA00022603"/>
    </source>
</evidence>
<dbReference type="AlphaFoldDB" id="A0A2N4SXQ6"/>
<dbReference type="InterPro" id="IPR046816">
    <property type="entry name" value="MmeI_Mtase"/>
</dbReference>
<organism evidence="8 9">
    <name type="scientific">Kocuria flava</name>
    <dbReference type="NCBI Taxonomy" id="446860"/>
    <lineage>
        <taxon>Bacteria</taxon>
        <taxon>Bacillati</taxon>
        <taxon>Actinomycetota</taxon>
        <taxon>Actinomycetes</taxon>
        <taxon>Micrococcales</taxon>
        <taxon>Micrococcaceae</taxon>
        <taxon>Kocuria</taxon>
    </lineage>
</organism>
<evidence type="ECO:0000256" key="3">
    <source>
        <dbReference type="ARBA" id="ARBA00022679"/>
    </source>
</evidence>
<proteinExistence type="predicted"/>
<dbReference type="EMBL" id="LOMZ01000004">
    <property type="protein sequence ID" value="PLC10757.1"/>
    <property type="molecule type" value="Genomic_DNA"/>
</dbReference>
<dbReference type="PRINTS" id="PR00507">
    <property type="entry name" value="N12N6MTFRASE"/>
</dbReference>
<dbReference type="Pfam" id="PF20465">
    <property type="entry name" value="MmeI_hel"/>
    <property type="match status" value="1"/>
</dbReference>
<name>A0A2N4SXQ6_9MICC</name>